<name>A0A8S4G534_PLUXY</name>
<dbReference type="InterPro" id="IPR001356">
    <property type="entry name" value="HD"/>
</dbReference>
<dbReference type="CDD" id="cd00086">
    <property type="entry name" value="homeodomain"/>
    <property type="match status" value="1"/>
</dbReference>
<comment type="similarity">
    <text evidence="2">Belongs to the Antp homeobox family.</text>
</comment>
<dbReference type="AlphaFoldDB" id="A0A8S4G534"/>
<evidence type="ECO:0000256" key="8">
    <source>
        <dbReference type="RuleBase" id="RU000682"/>
    </source>
</evidence>
<dbReference type="SUPFAM" id="SSF46689">
    <property type="entry name" value="Homeodomain-like"/>
    <property type="match status" value="1"/>
</dbReference>
<dbReference type="SMART" id="SM00389">
    <property type="entry name" value="HOX"/>
    <property type="match status" value="1"/>
</dbReference>
<dbReference type="Pfam" id="PF00046">
    <property type="entry name" value="Homeodomain"/>
    <property type="match status" value="1"/>
</dbReference>
<dbReference type="InterPro" id="IPR050296">
    <property type="entry name" value="Antp_homeobox"/>
</dbReference>
<dbReference type="FunFam" id="1.10.10.60:FF:000017">
    <property type="entry name" value="Homeobox protein antennapedia"/>
    <property type="match status" value="1"/>
</dbReference>
<organism evidence="11 12">
    <name type="scientific">Plutella xylostella</name>
    <name type="common">Diamondback moth</name>
    <name type="synonym">Plutella maculipennis</name>
    <dbReference type="NCBI Taxonomy" id="51655"/>
    <lineage>
        <taxon>Eukaryota</taxon>
        <taxon>Metazoa</taxon>
        <taxon>Ecdysozoa</taxon>
        <taxon>Arthropoda</taxon>
        <taxon>Hexapoda</taxon>
        <taxon>Insecta</taxon>
        <taxon>Pterygota</taxon>
        <taxon>Neoptera</taxon>
        <taxon>Endopterygota</taxon>
        <taxon>Lepidoptera</taxon>
        <taxon>Glossata</taxon>
        <taxon>Ditrysia</taxon>
        <taxon>Yponomeutoidea</taxon>
        <taxon>Plutellidae</taxon>
        <taxon>Plutella</taxon>
    </lineage>
</organism>
<evidence type="ECO:0000259" key="10">
    <source>
        <dbReference type="PROSITE" id="PS50071"/>
    </source>
</evidence>
<feature type="region of interest" description="Disordered" evidence="9">
    <location>
        <begin position="141"/>
        <end position="209"/>
    </location>
</feature>
<evidence type="ECO:0000313" key="12">
    <source>
        <dbReference type="Proteomes" id="UP000653454"/>
    </source>
</evidence>
<keyword evidence="4 7" id="KW-0238">DNA-binding</keyword>
<dbReference type="InterPro" id="IPR020479">
    <property type="entry name" value="HD_metazoa"/>
</dbReference>
<dbReference type="GO" id="GO:0000981">
    <property type="term" value="F:DNA-binding transcription factor activity, RNA polymerase II-specific"/>
    <property type="evidence" value="ECO:0007669"/>
    <property type="project" value="InterPro"/>
</dbReference>
<evidence type="ECO:0000256" key="7">
    <source>
        <dbReference type="PROSITE-ProRule" id="PRU00108"/>
    </source>
</evidence>
<keyword evidence="3" id="KW-0217">Developmental protein</keyword>
<accession>A0A8S4G534</accession>
<evidence type="ECO:0000256" key="6">
    <source>
        <dbReference type="ARBA" id="ARBA00023242"/>
    </source>
</evidence>
<evidence type="ECO:0000313" key="11">
    <source>
        <dbReference type="EMBL" id="CAG9134587.1"/>
    </source>
</evidence>
<dbReference type="GO" id="GO:0005634">
    <property type="term" value="C:nucleus"/>
    <property type="evidence" value="ECO:0007669"/>
    <property type="project" value="UniProtKB-SubCell"/>
</dbReference>
<keyword evidence="6 7" id="KW-0539">Nucleus</keyword>
<dbReference type="InterPro" id="IPR000047">
    <property type="entry name" value="HTH_motif"/>
</dbReference>
<gene>
    <name evidence="11" type="ORF">PLXY2_LOCUS12840</name>
</gene>
<feature type="DNA-binding region" description="Homeobox" evidence="7">
    <location>
        <begin position="334"/>
        <end position="393"/>
    </location>
</feature>
<feature type="region of interest" description="Disordered" evidence="9">
    <location>
        <begin position="254"/>
        <end position="278"/>
    </location>
</feature>
<evidence type="ECO:0000256" key="9">
    <source>
        <dbReference type="SAM" id="MobiDB-lite"/>
    </source>
</evidence>
<dbReference type="PRINTS" id="PR00031">
    <property type="entry name" value="HTHREPRESSR"/>
</dbReference>
<dbReference type="InterPro" id="IPR009057">
    <property type="entry name" value="Homeodomain-like_sf"/>
</dbReference>
<dbReference type="PROSITE" id="PS00032">
    <property type="entry name" value="ANTENNAPEDIA"/>
    <property type="match status" value="1"/>
</dbReference>
<dbReference type="PROSITE" id="PS50071">
    <property type="entry name" value="HOMEOBOX_2"/>
    <property type="match status" value="1"/>
</dbReference>
<dbReference type="InterPro" id="IPR017970">
    <property type="entry name" value="Homeobox_CS"/>
</dbReference>
<feature type="domain" description="Homeobox" evidence="10">
    <location>
        <begin position="332"/>
        <end position="392"/>
    </location>
</feature>
<sequence length="468" mass="52654">MSSVATTNRASDMWNTCPDMNTQSALQAKQYGYRQYPTAHEGYGYPKQSYYPQNCDYSQVPSATAAYAAKMYVNRGHVDQTTIKSEPVSWQDYPASYADPNNQVNIDMINKWKEMNAHYPYYKQNYENGYNYGYDQRYEQHVNPGYGEPKADDSRSMTSPSQCSIPDTNYGSPSSTSSAMKPASPEAEDSPNLRALLTKPKSRKTPPYFVKTDKSYKHEAIQRLVSQREKASEWDKTNETVLDMPCNMPQFHGNLKNNAEEPTSNPLKEPGGGGAPAVEAAASSLEPARTCHDMTRVEAGGDKADYADNKMAASDATGIYPWMKTLGDDKKEGSKRTRQTYTRFQTLELEKEFHFNKYLSRRRRIEVSHALGLTERQIKIWFQNRRMKAKKDGKLSTSPEHYMDDLGNTALGNMPEFLDNRSQMAGLPEGYPGANYHMTGPAANMGHVPGSMPQNCMMPPYGGMVPKM</sequence>
<dbReference type="Gene3D" id="1.10.10.60">
    <property type="entry name" value="Homeodomain-like"/>
    <property type="match status" value="1"/>
</dbReference>
<proteinExistence type="inferred from homology"/>
<feature type="compositionally biased region" description="Polar residues" evidence="9">
    <location>
        <begin position="255"/>
        <end position="266"/>
    </location>
</feature>
<dbReference type="PANTHER" id="PTHR45659:SF4">
    <property type="entry name" value="HOMEOBOX PROTEIN ABDOMINAL-A"/>
    <property type="match status" value="1"/>
</dbReference>
<dbReference type="PRINTS" id="PR00024">
    <property type="entry name" value="HOMEOBOX"/>
</dbReference>
<evidence type="ECO:0000256" key="4">
    <source>
        <dbReference type="ARBA" id="ARBA00023125"/>
    </source>
</evidence>
<dbReference type="Proteomes" id="UP000653454">
    <property type="component" value="Unassembled WGS sequence"/>
</dbReference>
<feature type="compositionally biased region" description="Polar residues" evidence="9">
    <location>
        <begin position="156"/>
        <end position="179"/>
    </location>
</feature>
<dbReference type="PANTHER" id="PTHR45659">
    <property type="entry name" value="HOMEOBOX PROTEIN HOX"/>
    <property type="match status" value="1"/>
</dbReference>
<dbReference type="PROSITE" id="PS00027">
    <property type="entry name" value="HOMEOBOX_1"/>
    <property type="match status" value="1"/>
</dbReference>
<dbReference type="InterPro" id="IPR001827">
    <property type="entry name" value="Homeobox_Antennapedia_CS"/>
</dbReference>
<dbReference type="GO" id="GO:0000978">
    <property type="term" value="F:RNA polymerase II cis-regulatory region sequence-specific DNA binding"/>
    <property type="evidence" value="ECO:0007669"/>
    <property type="project" value="TreeGrafter"/>
</dbReference>
<protein>
    <submittedName>
        <fullName evidence="11">(diamondback moth) hypothetical protein</fullName>
    </submittedName>
</protein>
<dbReference type="GO" id="GO:0009952">
    <property type="term" value="P:anterior/posterior pattern specification"/>
    <property type="evidence" value="ECO:0007669"/>
    <property type="project" value="TreeGrafter"/>
</dbReference>
<evidence type="ECO:0000256" key="2">
    <source>
        <dbReference type="ARBA" id="ARBA00009107"/>
    </source>
</evidence>
<keyword evidence="5 7" id="KW-0371">Homeobox</keyword>
<comment type="subcellular location">
    <subcellularLocation>
        <location evidence="1 7 8">Nucleus</location>
    </subcellularLocation>
</comment>
<comment type="caution">
    <text evidence="11">The sequence shown here is derived from an EMBL/GenBank/DDBJ whole genome shotgun (WGS) entry which is preliminary data.</text>
</comment>
<reference evidence="11" key="1">
    <citation type="submission" date="2020-11" db="EMBL/GenBank/DDBJ databases">
        <authorList>
            <person name="Whiteford S."/>
        </authorList>
    </citation>
    <scope>NUCLEOTIDE SEQUENCE</scope>
</reference>
<dbReference type="EMBL" id="CAJHNJ030000081">
    <property type="protein sequence ID" value="CAG9134587.1"/>
    <property type="molecule type" value="Genomic_DNA"/>
</dbReference>
<evidence type="ECO:0000256" key="5">
    <source>
        <dbReference type="ARBA" id="ARBA00023155"/>
    </source>
</evidence>
<keyword evidence="12" id="KW-1185">Reference proteome</keyword>
<evidence type="ECO:0000256" key="3">
    <source>
        <dbReference type="ARBA" id="ARBA00022473"/>
    </source>
</evidence>
<evidence type="ECO:0000256" key="1">
    <source>
        <dbReference type="ARBA" id="ARBA00004123"/>
    </source>
</evidence>